<accession>A0A9N9AEV0</accession>
<name>A0A9N9AEV0_FUNMO</name>
<comment type="similarity">
    <text evidence="7 8">Belongs to the SFT2 family.</text>
</comment>
<dbReference type="EMBL" id="CAJVPP010001002">
    <property type="protein sequence ID" value="CAG8527568.1"/>
    <property type="molecule type" value="Genomic_DNA"/>
</dbReference>
<comment type="subcellular location">
    <subcellularLocation>
        <location evidence="8">Golgi apparatus membrane</location>
        <topology evidence="8">Multi-pass membrane protein</topology>
    </subcellularLocation>
    <subcellularLocation>
        <location evidence="1">Membrane</location>
        <topology evidence="1">Multi-pass membrane protein</topology>
    </subcellularLocation>
</comment>
<dbReference type="Pfam" id="PF04178">
    <property type="entry name" value="Got1"/>
    <property type="match status" value="1"/>
</dbReference>
<evidence type="ECO:0000256" key="8">
    <source>
        <dbReference type="RuleBase" id="RU363111"/>
    </source>
</evidence>
<keyword evidence="2 8" id="KW-0813">Transport</keyword>
<dbReference type="PANTHER" id="PTHR23137">
    <property type="entry name" value="VESICLE TRANSPORT PROTEIN-RELATED"/>
    <property type="match status" value="1"/>
</dbReference>
<evidence type="ECO:0000256" key="3">
    <source>
        <dbReference type="ARBA" id="ARBA00022692"/>
    </source>
</evidence>
<dbReference type="GO" id="GO:0016192">
    <property type="term" value="P:vesicle-mediated transport"/>
    <property type="evidence" value="ECO:0007669"/>
    <property type="project" value="InterPro"/>
</dbReference>
<feature type="transmembrane region" description="Helical" evidence="8">
    <location>
        <begin position="129"/>
        <end position="149"/>
    </location>
</feature>
<reference evidence="9" key="1">
    <citation type="submission" date="2021-06" db="EMBL/GenBank/DDBJ databases">
        <authorList>
            <person name="Kallberg Y."/>
            <person name="Tangrot J."/>
            <person name="Rosling A."/>
        </authorList>
    </citation>
    <scope>NUCLEOTIDE SEQUENCE</scope>
    <source>
        <strain evidence="9">87-6 pot B 2015</strain>
    </source>
</reference>
<keyword evidence="3 8" id="KW-0812">Transmembrane</keyword>
<dbReference type="GO" id="GO:0000139">
    <property type="term" value="C:Golgi membrane"/>
    <property type="evidence" value="ECO:0007669"/>
    <property type="project" value="UniProtKB-SubCell"/>
</dbReference>
<evidence type="ECO:0000256" key="5">
    <source>
        <dbReference type="ARBA" id="ARBA00022989"/>
    </source>
</evidence>
<keyword evidence="8" id="KW-0333">Golgi apparatus</keyword>
<evidence type="ECO:0000256" key="6">
    <source>
        <dbReference type="ARBA" id="ARBA00023136"/>
    </source>
</evidence>
<protein>
    <recommendedName>
        <fullName evidence="8">Protein transport protein SFT2</fullName>
    </recommendedName>
</protein>
<keyword evidence="4 8" id="KW-0653">Protein transport</keyword>
<dbReference type="Proteomes" id="UP000789375">
    <property type="component" value="Unassembled WGS sequence"/>
</dbReference>
<evidence type="ECO:0000313" key="9">
    <source>
        <dbReference type="EMBL" id="CAG8527568.1"/>
    </source>
</evidence>
<proteinExistence type="inferred from homology"/>
<feature type="transmembrane region" description="Helical" evidence="8">
    <location>
        <begin position="61"/>
        <end position="83"/>
    </location>
</feature>
<feature type="transmembrane region" description="Helical" evidence="8">
    <location>
        <begin position="33"/>
        <end position="55"/>
    </location>
</feature>
<comment type="function">
    <text evidence="8">Nonessential protein required for the fusion of transport vesicles derived from the endocytic pathway with the Golgi complex.</text>
</comment>
<gene>
    <name evidence="9" type="ORF">FMOSSE_LOCUS5346</name>
</gene>
<dbReference type="InterPro" id="IPR007305">
    <property type="entry name" value="Vesicle_transpt_Got1/SFT2"/>
</dbReference>
<feature type="transmembrane region" description="Helical" evidence="8">
    <location>
        <begin position="95"/>
        <end position="117"/>
    </location>
</feature>
<evidence type="ECO:0000256" key="7">
    <source>
        <dbReference type="ARBA" id="ARBA00025800"/>
    </source>
</evidence>
<evidence type="ECO:0000256" key="4">
    <source>
        <dbReference type="ARBA" id="ARBA00022927"/>
    </source>
</evidence>
<keyword evidence="10" id="KW-1185">Reference proteome</keyword>
<organism evidence="9 10">
    <name type="scientific">Funneliformis mosseae</name>
    <name type="common">Endomycorrhizal fungus</name>
    <name type="synonym">Glomus mosseae</name>
    <dbReference type="NCBI Taxonomy" id="27381"/>
    <lineage>
        <taxon>Eukaryota</taxon>
        <taxon>Fungi</taxon>
        <taxon>Fungi incertae sedis</taxon>
        <taxon>Mucoromycota</taxon>
        <taxon>Glomeromycotina</taxon>
        <taxon>Glomeromycetes</taxon>
        <taxon>Glomerales</taxon>
        <taxon>Glomeraceae</taxon>
        <taxon>Funneliformis</taxon>
    </lineage>
</organism>
<dbReference type="PANTHER" id="PTHR23137:SF6">
    <property type="entry name" value="VESICLE TRANSPORT PROTEIN"/>
    <property type="match status" value="1"/>
</dbReference>
<keyword evidence="6 8" id="KW-0472">Membrane</keyword>
<evidence type="ECO:0000256" key="2">
    <source>
        <dbReference type="ARBA" id="ARBA00022448"/>
    </source>
</evidence>
<evidence type="ECO:0000256" key="1">
    <source>
        <dbReference type="ARBA" id="ARBA00004141"/>
    </source>
</evidence>
<dbReference type="AlphaFoldDB" id="A0A9N9AEV0"/>
<evidence type="ECO:0000313" key="10">
    <source>
        <dbReference type="Proteomes" id="UP000789375"/>
    </source>
</evidence>
<keyword evidence="5 8" id="KW-1133">Transmembrane helix</keyword>
<comment type="caution">
    <text evidence="9">The sequence shown here is derived from an EMBL/GenBank/DDBJ whole genome shotgun (WGS) entry which is preliminary data.</text>
</comment>
<dbReference type="InterPro" id="IPR011691">
    <property type="entry name" value="Vesicle_transpt_SFT2"/>
</dbReference>
<dbReference type="GO" id="GO:0015031">
    <property type="term" value="P:protein transport"/>
    <property type="evidence" value="ECO:0007669"/>
    <property type="project" value="UniProtKB-KW"/>
</dbReference>
<sequence>MKLWDSFEFGDQGTMDETSPFDDCFKLSKKQRLYGFGICFALGFIISILSTLSLLTSNITGFAILYTIGNVISLMSTGFLVGFKKQIKTMFAPVRWFASLIYLGTLVLTLVVAFTVQQSALNAAEKWNSMYYFMLYSMVGIILVLAMLVTYPTEGLSSKNCLEVVLIVWYKVEVFDRLFQSIIFPYFNSRYF</sequence>